<gene>
    <name evidence="1" type="ORF">RPERSI_LOCUS227</name>
</gene>
<evidence type="ECO:0000313" key="2">
    <source>
        <dbReference type="Proteomes" id="UP000789920"/>
    </source>
</evidence>
<dbReference type="Proteomes" id="UP000789920">
    <property type="component" value="Unassembled WGS sequence"/>
</dbReference>
<protein>
    <submittedName>
        <fullName evidence="1">34740_t:CDS:1</fullName>
    </submittedName>
</protein>
<proteinExistence type="predicted"/>
<reference evidence="1" key="1">
    <citation type="submission" date="2021-06" db="EMBL/GenBank/DDBJ databases">
        <authorList>
            <person name="Kallberg Y."/>
            <person name="Tangrot J."/>
            <person name="Rosling A."/>
        </authorList>
    </citation>
    <scope>NUCLEOTIDE SEQUENCE</scope>
    <source>
        <strain evidence="1">MA461A</strain>
    </source>
</reference>
<organism evidence="1 2">
    <name type="scientific">Racocetra persica</name>
    <dbReference type="NCBI Taxonomy" id="160502"/>
    <lineage>
        <taxon>Eukaryota</taxon>
        <taxon>Fungi</taxon>
        <taxon>Fungi incertae sedis</taxon>
        <taxon>Mucoromycota</taxon>
        <taxon>Glomeromycotina</taxon>
        <taxon>Glomeromycetes</taxon>
        <taxon>Diversisporales</taxon>
        <taxon>Gigasporaceae</taxon>
        <taxon>Racocetra</taxon>
    </lineage>
</organism>
<evidence type="ECO:0000313" key="1">
    <source>
        <dbReference type="EMBL" id="CAG8462756.1"/>
    </source>
</evidence>
<sequence>MKLDRTEVRKFHENTKKGKQVIKNTKKKEYKQKELCFKCEQKGHIAKICFSKQTSNPGTSSNTNTNIEQVNLIEKEVNVCNSGVFKDFINVQFVETHQLMINESIEESQQ</sequence>
<dbReference type="EMBL" id="CAJVQC010000168">
    <property type="protein sequence ID" value="CAG8462756.1"/>
    <property type="molecule type" value="Genomic_DNA"/>
</dbReference>
<comment type="caution">
    <text evidence="1">The sequence shown here is derived from an EMBL/GenBank/DDBJ whole genome shotgun (WGS) entry which is preliminary data.</text>
</comment>
<keyword evidence="2" id="KW-1185">Reference proteome</keyword>
<name>A0ACA9KBJ1_9GLOM</name>
<accession>A0ACA9KBJ1</accession>